<feature type="domain" description="RepB-like DNA primase" evidence="2">
    <location>
        <begin position="120"/>
        <end position="205"/>
    </location>
</feature>
<sequence length="753" mass="84700">MSAPKPDFDAAIEFLQTVYPAGPWVLTAIRPDRKAIETRTFYPAQAKELEAWLRGYEDRNIYWSVNPPLHDLNKKAEREDIKEVAFLHVDIDPRAGEDLTAERARCKALLGPKLPLGVPTPTAIVFSGGGYQAFWKLETPIPVNGKLEFAEDAKRWNQQLEFQFGGDNCHNIDRIMRLPGTINIPDAKKRAKGRATELARLVEYNEVAYPLSMFAQAPAAPLAAAAPAVELSGNVERLADINELDKWNVSDRVKVICVQGRHPDEPKEGDNSRSAWVFDCVCNLVRCGVPDEVVFSVLLDPEFGISESIREKDGGAERYATRQIEQAKKQVALDKLEFIASEKGVPLATEPKNIVVAMRELGVKVRYDIFSDRALIDGLEGEGPHLDDNSVRRLRLLIKERFGFLPAKDLFYDVVLDVARQAQFHPVVDYLDGLVWDGVPRIDGWLTTYGGAPRTDYTRAVGLHWLTAAVRRVRQPGVKFDELLVLESAQGTNKSTALRTLAVKDEWFTDNMVLGAKSKEVIEVTQGHWIIEAAELHGLSAAKSELLKSFLSRQSDNARMSYERLSVNVQRQCVLAGTTNSAHYLRDPTGNRRIWPVPIKQFDMDALRRDLDQLWAEAAVREATGVSIHLEEALWTAAAVEQEARVELHPFVQDFEAALSGLSGMFRCVDAWTILGLLPGQRTQQNQNEIGTSLRKLGWERKRQRVNGVPTWCYVKGGRRLIEVKRSAPPENKLTLAYQEHREEKFVQEEAPF</sequence>
<name>A0ABY8JJY3_9BRAD</name>
<dbReference type="InterPro" id="IPR007936">
    <property type="entry name" value="VapE-like_dom"/>
</dbReference>
<dbReference type="PANTHER" id="PTHR34985:SF1">
    <property type="entry name" value="SLR0554 PROTEIN"/>
    <property type="match status" value="1"/>
</dbReference>
<evidence type="ECO:0000259" key="1">
    <source>
        <dbReference type="Pfam" id="PF05272"/>
    </source>
</evidence>
<evidence type="ECO:0000313" key="4">
    <source>
        <dbReference type="Proteomes" id="UP001221546"/>
    </source>
</evidence>
<evidence type="ECO:0000259" key="2">
    <source>
        <dbReference type="Pfam" id="PF16793"/>
    </source>
</evidence>
<dbReference type="InterPro" id="IPR039459">
    <property type="entry name" value="RepB-like_DNA_primase_dom"/>
</dbReference>
<dbReference type="Proteomes" id="UP001221546">
    <property type="component" value="Chromosome"/>
</dbReference>
<protein>
    <submittedName>
        <fullName evidence="3">VapE family protein</fullName>
    </submittedName>
</protein>
<gene>
    <name evidence="3" type="ORF">QA636_04635</name>
</gene>
<accession>A0ABY8JJY3</accession>
<keyword evidence="4" id="KW-1185">Reference proteome</keyword>
<organism evidence="3 4">
    <name type="scientific">Bradyrhizobium brasilense</name>
    <dbReference type="NCBI Taxonomy" id="1419277"/>
    <lineage>
        <taxon>Bacteria</taxon>
        <taxon>Pseudomonadati</taxon>
        <taxon>Pseudomonadota</taxon>
        <taxon>Alphaproteobacteria</taxon>
        <taxon>Hyphomicrobiales</taxon>
        <taxon>Nitrobacteraceae</taxon>
        <taxon>Bradyrhizobium</taxon>
    </lineage>
</organism>
<dbReference type="PANTHER" id="PTHR34985">
    <property type="entry name" value="SLR0554 PROTEIN"/>
    <property type="match status" value="1"/>
</dbReference>
<dbReference type="Pfam" id="PF05272">
    <property type="entry name" value="VapE-like_dom"/>
    <property type="match status" value="1"/>
</dbReference>
<dbReference type="Pfam" id="PF16793">
    <property type="entry name" value="RepB_primase"/>
    <property type="match status" value="1"/>
</dbReference>
<dbReference type="CDD" id="cd00525">
    <property type="entry name" value="AE_Prim_S_like"/>
    <property type="match status" value="1"/>
</dbReference>
<proteinExistence type="predicted"/>
<dbReference type="Gene3D" id="3.30.70.1790">
    <property type="entry name" value="RepB DNA-primase, N-terminal domain"/>
    <property type="match status" value="1"/>
</dbReference>
<dbReference type="RefSeq" id="WP_310885521.1">
    <property type="nucleotide sequence ID" value="NZ_CP121646.1"/>
</dbReference>
<feature type="domain" description="Virulence-associated protein E-like" evidence="1">
    <location>
        <begin position="431"/>
        <end position="645"/>
    </location>
</feature>
<dbReference type="EMBL" id="CP121646">
    <property type="protein sequence ID" value="WFU64841.1"/>
    <property type="molecule type" value="Genomic_DNA"/>
</dbReference>
<evidence type="ECO:0000313" key="3">
    <source>
        <dbReference type="EMBL" id="WFU64841.1"/>
    </source>
</evidence>
<reference evidence="3 4" key="1">
    <citation type="submission" date="2023-04" db="EMBL/GenBank/DDBJ databases">
        <title>Australian commercial rhizobial inoculants.</title>
        <authorList>
            <person name="Kohlmeier M.G."/>
            <person name="O'Hara G.W."/>
            <person name="Colombi E."/>
            <person name="Ramsay J.P."/>
            <person name="Terpolilli J."/>
        </authorList>
    </citation>
    <scope>NUCLEOTIDE SEQUENCE [LARGE SCALE GENOMIC DNA]</scope>
    <source>
        <strain evidence="3 4">CB627</strain>
    </source>
</reference>